<feature type="non-terminal residue" evidence="1">
    <location>
        <position position="1"/>
    </location>
</feature>
<proteinExistence type="predicted"/>
<accession>A0ACA9MZ72</accession>
<dbReference type="EMBL" id="CAJVPM010017759">
    <property type="protein sequence ID" value="CAG8621512.1"/>
    <property type="molecule type" value="Genomic_DNA"/>
</dbReference>
<name>A0ACA9MZ72_9GLOM</name>
<sequence length="86" mass="10407">STREGIVHCNNFEKEEGRLYKIRNVFKDNIGKTKCNLCYRFHYYKILRIDDSNCAIPFCGKRVDSEDDDEYYDEDRQCFYVVQKMI</sequence>
<evidence type="ECO:0000313" key="1">
    <source>
        <dbReference type="EMBL" id="CAG8621512.1"/>
    </source>
</evidence>
<reference evidence="1" key="1">
    <citation type="submission" date="2021-06" db="EMBL/GenBank/DDBJ databases">
        <authorList>
            <person name="Kallberg Y."/>
            <person name="Tangrot J."/>
            <person name="Rosling A."/>
        </authorList>
    </citation>
    <scope>NUCLEOTIDE SEQUENCE</scope>
    <source>
        <strain evidence="1">AU212A</strain>
    </source>
</reference>
<protein>
    <submittedName>
        <fullName evidence="1">4535_t:CDS:1</fullName>
    </submittedName>
</protein>
<keyword evidence="2" id="KW-1185">Reference proteome</keyword>
<gene>
    <name evidence="1" type="ORF">SCALOS_LOCUS7661</name>
</gene>
<organism evidence="1 2">
    <name type="scientific">Scutellospora calospora</name>
    <dbReference type="NCBI Taxonomy" id="85575"/>
    <lineage>
        <taxon>Eukaryota</taxon>
        <taxon>Fungi</taxon>
        <taxon>Fungi incertae sedis</taxon>
        <taxon>Mucoromycota</taxon>
        <taxon>Glomeromycotina</taxon>
        <taxon>Glomeromycetes</taxon>
        <taxon>Diversisporales</taxon>
        <taxon>Gigasporaceae</taxon>
        <taxon>Scutellospora</taxon>
    </lineage>
</organism>
<evidence type="ECO:0000313" key="2">
    <source>
        <dbReference type="Proteomes" id="UP000789860"/>
    </source>
</evidence>
<comment type="caution">
    <text evidence="1">The sequence shown here is derived from an EMBL/GenBank/DDBJ whole genome shotgun (WGS) entry which is preliminary data.</text>
</comment>
<dbReference type="Proteomes" id="UP000789860">
    <property type="component" value="Unassembled WGS sequence"/>
</dbReference>